<dbReference type="OrthoDB" id="539213at2759"/>
<dbReference type="Proteomes" id="UP000800200">
    <property type="component" value="Unassembled WGS sequence"/>
</dbReference>
<keyword evidence="5" id="KW-1185">Reference proteome</keyword>
<dbReference type="PROSITE" id="PS50297">
    <property type="entry name" value="ANK_REP_REGION"/>
    <property type="match status" value="1"/>
</dbReference>
<dbReference type="Pfam" id="PF12796">
    <property type="entry name" value="Ank_2"/>
    <property type="match status" value="1"/>
</dbReference>
<dbReference type="InterPro" id="IPR002110">
    <property type="entry name" value="Ankyrin_rpt"/>
</dbReference>
<evidence type="ECO:0000256" key="1">
    <source>
        <dbReference type="ARBA" id="ARBA00022737"/>
    </source>
</evidence>
<keyword evidence="2 3" id="KW-0040">ANK repeat</keyword>
<gene>
    <name evidence="4" type="ORF">K469DRAFT_809211</name>
</gene>
<dbReference type="PROSITE" id="PS50088">
    <property type="entry name" value="ANK_REPEAT"/>
    <property type="match status" value="2"/>
</dbReference>
<keyword evidence="1" id="KW-0677">Repeat</keyword>
<dbReference type="GO" id="GO:0004842">
    <property type="term" value="F:ubiquitin-protein transferase activity"/>
    <property type="evidence" value="ECO:0007669"/>
    <property type="project" value="TreeGrafter"/>
</dbReference>
<evidence type="ECO:0000256" key="2">
    <source>
        <dbReference type="ARBA" id="ARBA00023043"/>
    </source>
</evidence>
<dbReference type="InterPro" id="IPR036770">
    <property type="entry name" value="Ankyrin_rpt-contain_sf"/>
</dbReference>
<dbReference type="GO" id="GO:0085020">
    <property type="term" value="P:protein K6-linked ubiquitination"/>
    <property type="evidence" value="ECO:0007669"/>
    <property type="project" value="TreeGrafter"/>
</dbReference>
<dbReference type="SUPFAM" id="SSF48403">
    <property type="entry name" value="Ankyrin repeat"/>
    <property type="match status" value="1"/>
</dbReference>
<organism evidence="4 5">
    <name type="scientific">Zopfia rhizophila CBS 207.26</name>
    <dbReference type="NCBI Taxonomy" id="1314779"/>
    <lineage>
        <taxon>Eukaryota</taxon>
        <taxon>Fungi</taxon>
        <taxon>Dikarya</taxon>
        <taxon>Ascomycota</taxon>
        <taxon>Pezizomycotina</taxon>
        <taxon>Dothideomycetes</taxon>
        <taxon>Dothideomycetes incertae sedis</taxon>
        <taxon>Zopfiaceae</taxon>
        <taxon>Zopfia</taxon>
    </lineage>
</organism>
<proteinExistence type="predicted"/>
<dbReference type="PANTHER" id="PTHR24171">
    <property type="entry name" value="ANKYRIN REPEAT DOMAIN-CONTAINING PROTEIN 39-RELATED"/>
    <property type="match status" value="1"/>
</dbReference>
<dbReference type="AlphaFoldDB" id="A0A6A6EKD4"/>
<evidence type="ECO:0000256" key="3">
    <source>
        <dbReference type="PROSITE-ProRule" id="PRU00023"/>
    </source>
</evidence>
<dbReference type="Gene3D" id="1.25.40.20">
    <property type="entry name" value="Ankyrin repeat-containing domain"/>
    <property type="match status" value="1"/>
</dbReference>
<evidence type="ECO:0000313" key="5">
    <source>
        <dbReference type="Proteomes" id="UP000800200"/>
    </source>
</evidence>
<protein>
    <submittedName>
        <fullName evidence="4">Uncharacterized protein</fullName>
    </submittedName>
</protein>
<feature type="repeat" description="ANK" evidence="3">
    <location>
        <begin position="39"/>
        <end position="71"/>
    </location>
</feature>
<dbReference type="PANTHER" id="PTHR24171:SF8">
    <property type="entry name" value="BRCA1-ASSOCIATED RING DOMAIN PROTEIN 1"/>
    <property type="match status" value="1"/>
</dbReference>
<feature type="repeat" description="ANK" evidence="3">
    <location>
        <begin position="74"/>
        <end position="106"/>
    </location>
</feature>
<name>A0A6A6EKD4_9PEZI</name>
<dbReference type="SMART" id="SM00248">
    <property type="entry name" value="ANK"/>
    <property type="match status" value="3"/>
</dbReference>
<sequence length="108" mass="11467">MFLGRKMALLEAVDTRDVAFVQLLCDASADVNSPTTLGILRTSLQRTAKLGSYNIVQYLISRGANFNAEPSLSSGGTALQLATIKGYVGIAEFLLQEGANINAAPSKF</sequence>
<evidence type="ECO:0000313" key="4">
    <source>
        <dbReference type="EMBL" id="KAF2191605.1"/>
    </source>
</evidence>
<dbReference type="EMBL" id="ML994617">
    <property type="protein sequence ID" value="KAF2191605.1"/>
    <property type="molecule type" value="Genomic_DNA"/>
</dbReference>
<accession>A0A6A6EKD4</accession>
<reference evidence="4" key="1">
    <citation type="journal article" date="2020" name="Stud. Mycol.">
        <title>101 Dothideomycetes genomes: a test case for predicting lifestyles and emergence of pathogens.</title>
        <authorList>
            <person name="Haridas S."/>
            <person name="Albert R."/>
            <person name="Binder M."/>
            <person name="Bloem J."/>
            <person name="Labutti K."/>
            <person name="Salamov A."/>
            <person name="Andreopoulos B."/>
            <person name="Baker S."/>
            <person name="Barry K."/>
            <person name="Bills G."/>
            <person name="Bluhm B."/>
            <person name="Cannon C."/>
            <person name="Castanera R."/>
            <person name="Culley D."/>
            <person name="Daum C."/>
            <person name="Ezra D."/>
            <person name="Gonzalez J."/>
            <person name="Henrissat B."/>
            <person name="Kuo A."/>
            <person name="Liang C."/>
            <person name="Lipzen A."/>
            <person name="Lutzoni F."/>
            <person name="Magnuson J."/>
            <person name="Mondo S."/>
            <person name="Nolan M."/>
            <person name="Ohm R."/>
            <person name="Pangilinan J."/>
            <person name="Park H.-J."/>
            <person name="Ramirez L."/>
            <person name="Alfaro M."/>
            <person name="Sun H."/>
            <person name="Tritt A."/>
            <person name="Yoshinaga Y."/>
            <person name="Zwiers L.-H."/>
            <person name="Turgeon B."/>
            <person name="Goodwin S."/>
            <person name="Spatafora J."/>
            <person name="Crous P."/>
            <person name="Grigoriev I."/>
        </authorList>
    </citation>
    <scope>NUCLEOTIDE SEQUENCE</scope>
    <source>
        <strain evidence="4">CBS 207.26</strain>
    </source>
</reference>